<keyword evidence="1" id="KW-1133">Transmembrane helix</keyword>
<accession>A0A2U1TUJ2</accession>
<dbReference type="AlphaFoldDB" id="A0A2U1TUJ2"/>
<evidence type="ECO:0000313" key="3">
    <source>
        <dbReference type="Proteomes" id="UP000245138"/>
    </source>
</evidence>
<comment type="caution">
    <text evidence="2">The sequence shown here is derived from an EMBL/GenBank/DDBJ whole genome shotgun (WGS) entry which is preliminary data.</text>
</comment>
<feature type="transmembrane region" description="Helical" evidence="1">
    <location>
        <begin position="61"/>
        <end position="83"/>
    </location>
</feature>
<keyword evidence="1" id="KW-0472">Membrane</keyword>
<feature type="transmembrane region" description="Helical" evidence="1">
    <location>
        <begin position="130"/>
        <end position="147"/>
    </location>
</feature>
<reference evidence="2 3" key="1">
    <citation type="submission" date="2018-04" db="EMBL/GenBank/DDBJ databases">
        <title>Brenneria corticis sp.nov.</title>
        <authorList>
            <person name="Li Y."/>
        </authorList>
    </citation>
    <scope>NUCLEOTIDE SEQUENCE [LARGE SCALE GENOMIC DNA]</scope>
    <source>
        <strain evidence="2 3">LMG 27715</strain>
    </source>
</reference>
<sequence length="153" mass="16236">MTGSHKNSAQAPVKYNVLLIVAAGLNAIAALLHIAVMLGGAPWYRFFGAGERMASAAAAGQWYPLIVTAGITLILLLWSVYALSGSGVLRKLPMLKPALCVITAVYLLRGLAVIPLLITAGSQIAPFDTWSSLICLGYGGVHLFGLMQTWRQL</sequence>
<protein>
    <submittedName>
        <fullName evidence="2">Uncharacterized protein</fullName>
    </submittedName>
</protein>
<evidence type="ECO:0000313" key="2">
    <source>
        <dbReference type="EMBL" id="PWC13071.1"/>
    </source>
</evidence>
<feature type="transmembrane region" description="Helical" evidence="1">
    <location>
        <begin position="95"/>
        <end position="118"/>
    </location>
</feature>
<organism evidence="2 3">
    <name type="scientific">Brenneria roseae subsp. americana</name>
    <dbReference type="NCBI Taxonomy" id="1508507"/>
    <lineage>
        <taxon>Bacteria</taxon>
        <taxon>Pseudomonadati</taxon>
        <taxon>Pseudomonadota</taxon>
        <taxon>Gammaproteobacteria</taxon>
        <taxon>Enterobacterales</taxon>
        <taxon>Pectobacteriaceae</taxon>
        <taxon>Brenneria</taxon>
    </lineage>
</organism>
<dbReference type="Proteomes" id="UP000245138">
    <property type="component" value="Unassembled WGS sequence"/>
</dbReference>
<evidence type="ECO:0000256" key="1">
    <source>
        <dbReference type="SAM" id="Phobius"/>
    </source>
</evidence>
<dbReference type="EMBL" id="QDKJ01000005">
    <property type="protein sequence ID" value="PWC13071.1"/>
    <property type="molecule type" value="Genomic_DNA"/>
</dbReference>
<dbReference type="OrthoDB" id="5457135at2"/>
<feature type="transmembrane region" description="Helical" evidence="1">
    <location>
        <begin position="15"/>
        <end position="41"/>
    </location>
</feature>
<keyword evidence="1" id="KW-0812">Transmembrane</keyword>
<name>A0A2U1TUJ2_9GAMM</name>
<gene>
    <name evidence="2" type="ORF">B4923_07505</name>
</gene>
<keyword evidence="3" id="KW-1185">Reference proteome</keyword>
<dbReference type="RefSeq" id="WP_109053738.1">
    <property type="nucleotide sequence ID" value="NZ_QDKJ01000005.1"/>
</dbReference>
<proteinExistence type="predicted"/>